<proteinExistence type="predicted"/>
<reference evidence="1" key="2">
    <citation type="journal article" date="2008" name="Genome Biol.">
        <title>Improved genome assembly and evidence-based global gene model set for the chordate Ciona intestinalis: new insight into intron and operon populations.</title>
        <authorList>
            <person name="Satou Y."/>
            <person name="Mineta K."/>
            <person name="Ogasawara M."/>
            <person name="Sasakura Y."/>
            <person name="Shoguchi E."/>
            <person name="Ueno K."/>
            <person name="Yamada L."/>
            <person name="Matsumoto J."/>
            <person name="Wasserscheid J."/>
            <person name="Dewar K."/>
            <person name="Wiley G.B."/>
            <person name="Macmil S.L."/>
            <person name="Roe B.A."/>
            <person name="Zeller R.W."/>
            <person name="Hastings K.E."/>
            <person name="Lemaire P."/>
            <person name="Lindquist E."/>
            <person name="Endo T."/>
            <person name="Hotta K."/>
            <person name="Inaba K."/>
        </authorList>
    </citation>
    <scope>NUCLEOTIDE SEQUENCE [LARGE SCALE GENOMIC DNA]</scope>
    <source>
        <strain evidence="1">wild type</strain>
    </source>
</reference>
<protein>
    <submittedName>
        <fullName evidence="1">Uncharacterized protein</fullName>
    </submittedName>
</protein>
<organism evidence="1 2">
    <name type="scientific">Ciona intestinalis</name>
    <name type="common">Transparent sea squirt</name>
    <name type="synonym">Ascidia intestinalis</name>
    <dbReference type="NCBI Taxonomy" id="7719"/>
    <lineage>
        <taxon>Eukaryota</taxon>
        <taxon>Metazoa</taxon>
        <taxon>Chordata</taxon>
        <taxon>Tunicata</taxon>
        <taxon>Ascidiacea</taxon>
        <taxon>Phlebobranchia</taxon>
        <taxon>Cionidae</taxon>
        <taxon>Ciona</taxon>
    </lineage>
</organism>
<keyword evidence="2" id="KW-1185">Reference proteome</keyword>
<reference evidence="1" key="4">
    <citation type="submission" date="2025-09" db="UniProtKB">
        <authorList>
            <consortium name="Ensembl"/>
        </authorList>
    </citation>
    <scope>IDENTIFICATION</scope>
</reference>
<dbReference type="EMBL" id="EAAA01002980">
    <property type="status" value="NOT_ANNOTATED_CDS"/>
    <property type="molecule type" value="Genomic_DNA"/>
</dbReference>
<evidence type="ECO:0000313" key="2">
    <source>
        <dbReference type="Proteomes" id="UP000008144"/>
    </source>
</evidence>
<dbReference type="InParanoid" id="H2XY87"/>
<reference evidence="2" key="1">
    <citation type="journal article" date="2002" name="Science">
        <title>The draft genome of Ciona intestinalis: insights into chordate and vertebrate origins.</title>
        <authorList>
            <person name="Dehal P."/>
            <person name="Satou Y."/>
            <person name="Campbell R.K."/>
            <person name="Chapman J."/>
            <person name="Degnan B."/>
            <person name="De Tomaso A."/>
            <person name="Davidson B."/>
            <person name="Di Gregorio A."/>
            <person name="Gelpke M."/>
            <person name="Goodstein D.M."/>
            <person name="Harafuji N."/>
            <person name="Hastings K.E."/>
            <person name="Ho I."/>
            <person name="Hotta K."/>
            <person name="Huang W."/>
            <person name="Kawashima T."/>
            <person name="Lemaire P."/>
            <person name="Martinez D."/>
            <person name="Meinertzhagen I.A."/>
            <person name="Necula S."/>
            <person name="Nonaka M."/>
            <person name="Putnam N."/>
            <person name="Rash S."/>
            <person name="Saiga H."/>
            <person name="Satake M."/>
            <person name="Terry A."/>
            <person name="Yamada L."/>
            <person name="Wang H.G."/>
            <person name="Awazu S."/>
            <person name="Azumi K."/>
            <person name="Boore J."/>
            <person name="Branno M."/>
            <person name="Chin-Bow S."/>
            <person name="DeSantis R."/>
            <person name="Doyle S."/>
            <person name="Francino P."/>
            <person name="Keys D.N."/>
            <person name="Haga S."/>
            <person name="Hayashi H."/>
            <person name="Hino K."/>
            <person name="Imai K.S."/>
            <person name="Inaba K."/>
            <person name="Kano S."/>
            <person name="Kobayashi K."/>
            <person name="Kobayashi M."/>
            <person name="Lee B.I."/>
            <person name="Makabe K.W."/>
            <person name="Manohar C."/>
            <person name="Matassi G."/>
            <person name="Medina M."/>
            <person name="Mochizuki Y."/>
            <person name="Mount S."/>
            <person name="Morishita T."/>
            <person name="Miura S."/>
            <person name="Nakayama A."/>
            <person name="Nishizaka S."/>
            <person name="Nomoto H."/>
            <person name="Ohta F."/>
            <person name="Oishi K."/>
            <person name="Rigoutsos I."/>
            <person name="Sano M."/>
            <person name="Sasaki A."/>
            <person name="Sasakura Y."/>
            <person name="Shoguchi E."/>
            <person name="Shin-i T."/>
            <person name="Spagnuolo A."/>
            <person name="Stainier D."/>
            <person name="Suzuki M.M."/>
            <person name="Tassy O."/>
            <person name="Takatori N."/>
            <person name="Tokuoka M."/>
            <person name="Yagi K."/>
            <person name="Yoshizaki F."/>
            <person name="Wada S."/>
            <person name="Zhang C."/>
            <person name="Hyatt P.D."/>
            <person name="Larimer F."/>
            <person name="Detter C."/>
            <person name="Doggett N."/>
            <person name="Glavina T."/>
            <person name="Hawkins T."/>
            <person name="Richardson P."/>
            <person name="Lucas S."/>
            <person name="Kohara Y."/>
            <person name="Levine M."/>
            <person name="Satoh N."/>
            <person name="Rokhsar D.S."/>
        </authorList>
    </citation>
    <scope>NUCLEOTIDE SEQUENCE [LARGE SCALE GENOMIC DNA]</scope>
</reference>
<sequence>MARLQYLSFETYPIGSSVIHAAYEGHTFRGGWFKRCYSAF</sequence>
<name>H2XY87_CIOIN</name>
<dbReference type="Proteomes" id="UP000008144">
    <property type="component" value="Chromosome 9"/>
</dbReference>
<dbReference type="AlphaFoldDB" id="H2XY87"/>
<evidence type="ECO:0000313" key="1">
    <source>
        <dbReference type="Ensembl" id="ENSCINP00000034621.1"/>
    </source>
</evidence>
<reference evidence="1" key="3">
    <citation type="submission" date="2025-08" db="UniProtKB">
        <authorList>
            <consortium name="Ensembl"/>
        </authorList>
    </citation>
    <scope>IDENTIFICATION</scope>
</reference>
<accession>H2XY87</accession>
<dbReference type="Ensembl" id="ENSCINT00000034931.1">
    <property type="protein sequence ID" value="ENSCINP00000034621.1"/>
    <property type="gene ID" value="ENSCING00000023537.1"/>
</dbReference>
<dbReference type="HOGENOM" id="CLU_3299071_0_0_1"/>